<dbReference type="Pfam" id="PF00025">
    <property type="entry name" value="Arf"/>
    <property type="match status" value="1"/>
</dbReference>
<dbReference type="InterPro" id="IPR006689">
    <property type="entry name" value="Small_GTPase_ARF/SAR"/>
</dbReference>
<feature type="compositionally biased region" description="Basic and acidic residues" evidence="6">
    <location>
        <begin position="213"/>
        <end position="236"/>
    </location>
</feature>
<evidence type="ECO:0000256" key="1">
    <source>
        <dbReference type="ARBA" id="ARBA00010290"/>
    </source>
</evidence>
<evidence type="ECO:0000256" key="5">
    <source>
        <dbReference type="PIRSR" id="PIRSR606689-2"/>
    </source>
</evidence>
<dbReference type="OrthoDB" id="10267127at2759"/>
<dbReference type="InterPro" id="IPR024156">
    <property type="entry name" value="Small_GTPase_ARF"/>
</dbReference>
<keyword evidence="5" id="KW-0479">Metal-binding</keyword>
<feature type="compositionally biased region" description="Basic residues" evidence="6">
    <location>
        <begin position="261"/>
        <end position="270"/>
    </location>
</feature>
<keyword evidence="8" id="KW-1185">Reference proteome</keyword>
<comment type="similarity">
    <text evidence="1">Belongs to the small GTPase superfamily. Arf family.</text>
</comment>
<dbReference type="Gene3D" id="3.40.50.300">
    <property type="entry name" value="P-loop containing nucleotide triphosphate hydrolases"/>
    <property type="match status" value="1"/>
</dbReference>
<evidence type="ECO:0000313" key="7">
    <source>
        <dbReference type="EMBL" id="SAL99531.1"/>
    </source>
</evidence>
<keyword evidence="5" id="KW-0460">Magnesium</keyword>
<reference evidence="7" key="1">
    <citation type="submission" date="2016-04" db="EMBL/GenBank/DDBJ databases">
        <authorList>
            <person name="Evans L.H."/>
            <person name="Alamgir A."/>
            <person name="Owens N."/>
            <person name="Weber N.D."/>
            <person name="Virtaneva K."/>
            <person name="Barbian K."/>
            <person name="Babar A."/>
            <person name="Rosenke K."/>
        </authorList>
    </citation>
    <scope>NUCLEOTIDE SEQUENCE [LARGE SCALE GENOMIC DNA]</scope>
    <source>
        <strain evidence="7">CBS 101.48</strain>
    </source>
</reference>
<feature type="region of interest" description="Disordered" evidence="6">
    <location>
        <begin position="213"/>
        <end position="272"/>
    </location>
</feature>
<dbReference type="STRING" id="4829.A0A168N008"/>
<dbReference type="GO" id="GO:0003924">
    <property type="term" value="F:GTPase activity"/>
    <property type="evidence" value="ECO:0007669"/>
    <property type="project" value="InterPro"/>
</dbReference>
<dbReference type="AlphaFoldDB" id="A0A168N008"/>
<feature type="binding site" evidence="4">
    <location>
        <begin position="24"/>
        <end position="31"/>
    </location>
    <ligand>
        <name>GTP</name>
        <dbReference type="ChEBI" id="CHEBI:37565"/>
    </ligand>
</feature>
<evidence type="ECO:0000313" key="8">
    <source>
        <dbReference type="Proteomes" id="UP000078561"/>
    </source>
</evidence>
<dbReference type="PROSITE" id="PS51417">
    <property type="entry name" value="ARF"/>
    <property type="match status" value="1"/>
</dbReference>
<feature type="binding site" evidence="5">
    <location>
        <position position="48"/>
    </location>
    <ligand>
        <name>Mg(2+)</name>
        <dbReference type="ChEBI" id="CHEBI:18420"/>
    </ligand>
</feature>
<feature type="binding site" evidence="4">
    <location>
        <begin position="112"/>
        <end position="115"/>
    </location>
    <ligand>
        <name>GTP</name>
        <dbReference type="ChEBI" id="CHEBI:37565"/>
    </ligand>
</feature>
<dbReference type="InterPro" id="IPR027417">
    <property type="entry name" value="P-loop_NTPase"/>
</dbReference>
<evidence type="ECO:0000256" key="3">
    <source>
        <dbReference type="ARBA" id="ARBA00023134"/>
    </source>
</evidence>
<dbReference type="SMART" id="SM00177">
    <property type="entry name" value="ARF"/>
    <property type="match status" value="1"/>
</dbReference>
<dbReference type="GO" id="GO:0046872">
    <property type="term" value="F:metal ion binding"/>
    <property type="evidence" value="ECO:0007669"/>
    <property type="project" value="UniProtKB-KW"/>
</dbReference>
<dbReference type="Pfam" id="PF08757">
    <property type="entry name" value="CotH"/>
    <property type="match status" value="1"/>
</dbReference>
<dbReference type="InParanoid" id="A0A168N008"/>
<accession>A0A168N008</accession>
<proteinExistence type="inferred from homology"/>
<dbReference type="PANTHER" id="PTHR11711">
    <property type="entry name" value="ADP RIBOSYLATION FACTOR-RELATED"/>
    <property type="match status" value="1"/>
</dbReference>
<protein>
    <submittedName>
        <fullName evidence="7">Uncharacterized protein</fullName>
    </submittedName>
</protein>
<dbReference type="GO" id="GO:0005525">
    <property type="term" value="F:GTP binding"/>
    <property type="evidence" value="ECO:0007669"/>
    <property type="project" value="UniProtKB-KW"/>
</dbReference>
<gene>
    <name evidence="7" type="primary">ABSGL_05169.1 scaffold 6766</name>
</gene>
<keyword evidence="2 4" id="KW-0547">Nucleotide-binding</keyword>
<organism evidence="7">
    <name type="scientific">Absidia glauca</name>
    <name type="common">Pin mould</name>
    <dbReference type="NCBI Taxonomy" id="4829"/>
    <lineage>
        <taxon>Eukaryota</taxon>
        <taxon>Fungi</taxon>
        <taxon>Fungi incertae sedis</taxon>
        <taxon>Mucoromycota</taxon>
        <taxon>Mucoromycotina</taxon>
        <taxon>Mucoromycetes</taxon>
        <taxon>Mucorales</taxon>
        <taxon>Cunninghamellaceae</taxon>
        <taxon>Absidia</taxon>
    </lineage>
</organism>
<dbReference type="SUPFAM" id="SSF52540">
    <property type="entry name" value="P-loop containing nucleoside triphosphate hydrolases"/>
    <property type="match status" value="1"/>
</dbReference>
<dbReference type="Proteomes" id="UP000078561">
    <property type="component" value="Unassembled WGS sequence"/>
</dbReference>
<dbReference type="SMART" id="SM00178">
    <property type="entry name" value="SAR"/>
    <property type="match status" value="1"/>
</dbReference>
<dbReference type="OMA" id="FITTEML"/>
<dbReference type="InterPro" id="IPR014867">
    <property type="entry name" value="Spore_coat_CotH_CotH2/3/7"/>
</dbReference>
<feature type="binding site" evidence="4">
    <location>
        <position position="56"/>
    </location>
    <ligand>
        <name>GTP</name>
        <dbReference type="ChEBI" id="CHEBI:37565"/>
    </ligand>
</feature>
<feature type="binding site" evidence="5">
    <location>
        <position position="31"/>
    </location>
    <ligand>
        <name>Mg(2+)</name>
        <dbReference type="ChEBI" id="CHEBI:18420"/>
    </ligand>
</feature>
<name>A0A168N008_ABSGL</name>
<sequence>MGILFSGLWNKLFSKAEVKIIIVGLDNAGKTTILYKLLMDQVVTTTPTIGSNDIGGQESLRTSWKTYYVDTKAVIMVIDSTDVNRLSIAKQELHQMMESDQLQNASLLVFANKQDVKGSMSAAKISEVLNLTSLKDKQWHIQACSALSGDGEETYKVIALTKSKPVTDMAVLIDNKTVYRMQQVAPGSILYQVKAPKATIGYKYVHINRANNHTDEAEPFDRPPKGSAEVDDKDNQDNQDTQDNEDNEDNQDNEEDQNSDKKKKKKKDKNKKHELDGVLEGMNEFYGRAWTLKNVKTFDPIDAFPQAYDRSPAPDLHPQNEIPTMHVQAPQSDIDKLHGYYLQDLDYKANITYITSKKVLHYVDTKFKLGGRTTRYYTKLAYGLSLPKHNNMDGVRKLKLRACGADPTYIREKLAYDMLAAAGRPGSRTSFVRLFINDRAFGLFFLIEKYDDNWMRQELGGGDKSYDNGILYEGEGAQKKTHHAADLSYHGDDPSYYKSSAYTIAEKPSQGNATFDALIAFTKFIDTQLTLQKNTTADLNGTVAEWNKHLDVNGFFINVALDFLMGSFDNYIQNTNNYFLYQDPDHGNRLVYLNWDMDMTFGDGPAKHKALIKGDYRTYKGMDLRPLTKATVMSPLFRHTFESQLGILVHDLFHPNISFPVIDSLVAFLDQDIAWDKQQKHARKGLDFIPIGPHNIANWFHNNSTGSTVSLPLTTDYLVAMDFIIRVNKDISLKRAIDGPTRHSSLYALKVWIKEKVANVTPYLDSYSK</sequence>
<evidence type="ECO:0000256" key="2">
    <source>
        <dbReference type="ARBA" id="ARBA00022741"/>
    </source>
</evidence>
<dbReference type="EMBL" id="LT552879">
    <property type="protein sequence ID" value="SAL99531.1"/>
    <property type="molecule type" value="Genomic_DNA"/>
</dbReference>
<feature type="compositionally biased region" description="Acidic residues" evidence="6">
    <location>
        <begin position="240"/>
        <end position="257"/>
    </location>
</feature>
<evidence type="ECO:0000256" key="4">
    <source>
        <dbReference type="PIRSR" id="PIRSR606689-1"/>
    </source>
</evidence>
<evidence type="ECO:0000256" key="6">
    <source>
        <dbReference type="SAM" id="MobiDB-lite"/>
    </source>
</evidence>
<keyword evidence="3 4" id="KW-0342">GTP-binding</keyword>
<dbReference type="FunFam" id="3.40.50.300:FF:001166">
    <property type="entry name" value="ADP-ribosylation factor D"/>
    <property type="match status" value="1"/>
</dbReference>